<protein>
    <submittedName>
        <fullName evidence="2">Uncharacterized protein</fullName>
    </submittedName>
</protein>
<evidence type="ECO:0000256" key="1">
    <source>
        <dbReference type="SAM" id="Phobius"/>
    </source>
</evidence>
<sequence>MLTDSVFRAVLKIALYVNAAIVIFVALDPFGVFSSINIVSIVSISVAVLSLGVLALTQWVFPTLCRQPLMWRLFPDIDGDYDAEMSSNYPMLKAMADGHSTEELKTENLRLNVMGTVSIRTTLTNISMTFSAKNKYSTSEVLSCSLQRGRGNCPHRLYYVFEGRVKDPETTDTRSFLGAGCIDIPRERRPKVLDGEYWTNREWHNGLNTAGLVRFTRL</sequence>
<keyword evidence="3" id="KW-1185">Reference proteome</keyword>
<evidence type="ECO:0000313" key="2">
    <source>
        <dbReference type="EMBL" id="KAA5603778.1"/>
    </source>
</evidence>
<evidence type="ECO:0000313" key="3">
    <source>
        <dbReference type="Proteomes" id="UP000324065"/>
    </source>
</evidence>
<organism evidence="2 3">
    <name type="scientific">Roseospira marina</name>
    <dbReference type="NCBI Taxonomy" id="140057"/>
    <lineage>
        <taxon>Bacteria</taxon>
        <taxon>Pseudomonadati</taxon>
        <taxon>Pseudomonadota</taxon>
        <taxon>Alphaproteobacteria</taxon>
        <taxon>Rhodospirillales</taxon>
        <taxon>Rhodospirillaceae</taxon>
        <taxon>Roseospira</taxon>
    </lineage>
</organism>
<proteinExistence type="predicted"/>
<feature type="transmembrane region" description="Helical" evidence="1">
    <location>
        <begin position="39"/>
        <end position="61"/>
    </location>
</feature>
<dbReference type="AlphaFoldDB" id="A0A5M6I7J5"/>
<name>A0A5M6I7J5_9PROT</name>
<feature type="transmembrane region" description="Helical" evidence="1">
    <location>
        <begin position="6"/>
        <end position="27"/>
    </location>
</feature>
<keyword evidence="1" id="KW-0812">Transmembrane</keyword>
<dbReference type="EMBL" id="VWPJ01000031">
    <property type="protein sequence ID" value="KAA5603778.1"/>
    <property type="molecule type" value="Genomic_DNA"/>
</dbReference>
<accession>A0A5M6I7J5</accession>
<dbReference type="OrthoDB" id="8453584at2"/>
<dbReference type="RefSeq" id="WP_150064062.1">
    <property type="nucleotide sequence ID" value="NZ_JACIGJ010000028.1"/>
</dbReference>
<dbReference type="Proteomes" id="UP000324065">
    <property type="component" value="Unassembled WGS sequence"/>
</dbReference>
<reference evidence="2 3" key="1">
    <citation type="submission" date="2019-09" db="EMBL/GenBank/DDBJ databases">
        <title>Genome sequence of Roseospira marina, one of the more divergent members of the non-sulfur purple photosynthetic bacterial family, the Rhodospirillaceae.</title>
        <authorList>
            <person name="Meyer T."/>
            <person name="Kyndt J."/>
        </authorList>
    </citation>
    <scope>NUCLEOTIDE SEQUENCE [LARGE SCALE GENOMIC DNA]</scope>
    <source>
        <strain evidence="2 3">DSM 15113</strain>
    </source>
</reference>
<keyword evidence="1" id="KW-1133">Transmembrane helix</keyword>
<comment type="caution">
    <text evidence="2">The sequence shown here is derived from an EMBL/GenBank/DDBJ whole genome shotgun (WGS) entry which is preliminary data.</text>
</comment>
<keyword evidence="1" id="KW-0472">Membrane</keyword>
<gene>
    <name evidence="2" type="ORF">F1188_19155</name>
</gene>